<dbReference type="Gene3D" id="2.60.15.10">
    <property type="entry name" value="F0F1 ATP synthase delta/epsilon subunit, N-terminal"/>
    <property type="match status" value="1"/>
</dbReference>
<dbReference type="PANTHER" id="PTHR13822">
    <property type="entry name" value="ATP SYNTHASE DELTA/EPSILON CHAIN"/>
    <property type="match status" value="1"/>
</dbReference>
<proteinExistence type="inferred from homology"/>
<dbReference type="AlphaFoldDB" id="A0A420W7A2"/>
<comment type="caution">
    <text evidence="12">The sequence shown here is derived from an EMBL/GenBank/DDBJ whole genome shotgun (WGS) entry which is preliminary data.</text>
</comment>
<evidence type="ECO:0000256" key="8">
    <source>
        <dbReference type="ARBA" id="ARBA00023310"/>
    </source>
</evidence>
<keyword evidence="10" id="KW-0175">Coiled coil</keyword>
<comment type="function">
    <text evidence="1 9">Produces ATP from ADP in the presence of a proton gradient across the membrane.</text>
</comment>
<gene>
    <name evidence="9" type="primary">atpC</name>
    <name evidence="12" type="ORF">C7457_0024</name>
</gene>
<evidence type="ECO:0000313" key="13">
    <source>
        <dbReference type="Proteomes" id="UP000280881"/>
    </source>
</evidence>
<evidence type="ECO:0000259" key="11">
    <source>
        <dbReference type="Pfam" id="PF02823"/>
    </source>
</evidence>
<dbReference type="HAMAP" id="MF_00530">
    <property type="entry name" value="ATP_synth_epsil_bac"/>
    <property type="match status" value="1"/>
</dbReference>
<evidence type="ECO:0000313" key="12">
    <source>
        <dbReference type="EMBL" id="RKQ63162.1"/>
    </source>
</evidence>
<keyword evidence="6 9" id="KW-0472">Membrane</keyword>
<dbReference type="OrthoDB" id="9804110at2"/>
<dbReference type="GO" id="GO:0045259">
    <property type="term" value="C:proton-transporting ATP synthase complex"/>
    <property type="evidence" value="ECO:0007669"/>
    <property type="project" value="UniProtKB-KW"/>
</dbReference>
<dbReference type="GO" id="GO:0005524">
    <property type="term" value="F:ATP binding"/>
    <property type="evidence" value="ECO:0007669"/>
    <property type="project" value="UniProtKB-UniRule"/>
</dbReference>
<dbReference type="InterPro" id="IPR036771">
    <property type="entry name" value="ATPsynth_dsu/esu_N"/>
</dbReference>
<evidence type="ECO:0000256" key="2">
    <source>
        <dbReference type="ARBA" id="ARBA00004184"/>
    </source>
</evidence>
<evidence type="ECO:0000256" key="1">
    <source>
        <dbReference type="ARBA" id="ARBA00003543"/>
    </source>
</evidence>
<name>A0A420W7A2_9BACT</name>
<dbReference type="RefSeq" id="WP_121169323.1">
    <property type="nucleotide sequence ID" value="NZ_RBIE01000001.1"/>
</dbReference>
<keyword evidence="7 9" id="KW-0139">CF(1)</keyword>
<evidence type="ECO:0000256" key="5">
    <source>
        <dbReference type="ARBA" id="ARBA00023065"/>
    </source>
</evidence>
<evidence type="ECO:0000256" key="4">
    <source>
        <dbReference type="ARBA" id="ARBA00022448"/>
    </source>
</evidence>
<dbReference type="Proteomes" id="UP000280881">
    <property type="component" value="Unassembled WGS sequence"/>
</dbReference>
<protein>
    <recommendedName>
        <fullName evidence="9">ATP synthase epsilon chain</fullName>
    </recommendedName>
    <alternativeName>
        <fullName evidence="9">ATP synthase F1 sector epsilon subunit</fullName>
    </alternativeName>
    <alternativeName>
        <fullName evidence="9">F-ATPase epsilon subunit</fullName>
    </alternativeName>
</protein>
<feature type="domain" description="ATP synthase F1 complex delta/epsilon subunit N-terminal" evidence="11">
    <location>
        <begin position="11"/>
        <end position="88"/>
    </location>
</feature>
<organism evidence="12 13">
    <name type="scientific">Thermovibrio guaymasensis</name>
    <dbReference type="NCBI Taxonomy" id="240167"/>
    <lineage>
        <taxon>Bacteria</taxon>
        <taxon>Pseudomonadati</taxon>
        <taxon>Aquificota</taxon>
        <taxon>Aquificia</taxon>
        <taxon>Desulfurobacteriales</taxon>
        <taxon>Desulfurobacteriaceae</taxon>
        <taxon>Thermovibrio</taxon>
    </lineage>
</organism>
<dbReference type="PANTHER" id="PTHR13822:SF10">
    <property type="entry name" value="ATP SYNTHASE EPSILON CHAIN, CHLOROPLASTIC"/>
    <property type="match status" value="1"/>
</dbReference>
<evidence type="ECO:0000256" key="6">
    <source>
        <dbReference type="ARBA" id="ARBA00023136"/>
    </source>
</evidence>
<dbReference type="GO" id="GO:0046933">
    <property type="term" value="F:proton-transporting ATP synthase activity, rotational mechanism"/>
    <property type="evidence" value="ECO:0007669"/>
    <property type="project" value="UniProtKB-UniRule"/>
</dbReference>
<evidence type="ECO:0000256" key="3">
    <source>
        <dbReference type="ARBA" id="ARBA00005712"/>
    </source>
</evidence>
<dbReference type="GO" id="GO:0012505">
    <property type="term" value="C:endomembrane system"/>
    <property type="evidence" value="ECO:0007669"/>
    <property type="project" value="UniProtKB-SubCell"/>
</dbReference>
<comment type="subcellular location">
    <subcellularLocation>
        <location evidence="9">Cell membrane</location>
        <topology evidence="9">Peripheral membrane protein</topology>
    </subcellularLocation>
    <subcellularLocation>
        <location evidence="2">Endomembrane system</location>
        <topology evidence="2">Peripheral membrane protein</topology>
    </subcellularLocation>
</comment>
<keyword evidence="8 9" id="KW-0066">ATP synthesis</keyword>
<evidence type="ECO:0000256" key="10">
    <source>
        <dbReference type="SAM" id="Coils"/>
    </source>
</evidence>
<keyword evidence="9" id="KW-1003">Cell membrane</keyword>
<sequence length="141" mass="15991">MATVKGIPTTMKFQLASATGKHYEFEVREVYIETEDGDLGVLPGHQPEFYSVGAGFVVCRTADGQEVKKLLYSGFVQVEPDVVRIGVQEIYEPGEVNVELLEEEVSQLKEKLTSLSEEEEEARSQIEREIRRKEELIKKAR</sequence>
<keyword evidence="4 9" id="KW-0813">Transport</keyword>
<feature type="coiled-coil region" evidence="10">
    <location>
        <begin position="98"/>
        <end position="139"/>
    </location>
</feature>
<dbReference type="CDD" id="cd12152">
    <property type="entry name" value="F1-ATPase_delta"/>
    <property type="match status" value="1"/>
</dbReference>
<dbReference type="SUPFAM" id="SSF51344">
    <property type="entry name" value="Epsilon subunit of F1F0-ATP synthase N-terminal domain"/>
    <property type="match status" value="1"/>
</dbReference>
<evidence type="ECO:0000256" key="7">
    <source>
        <dbReference type="ARBA" id="ARBA00023196"/>
    </source>
</evidence>
<evidence type="ECO:0000256" key="9">
    <source>
        <dbReference type="HAMAP-Rule" id="MF_00530"/>
    </source>
</evidence>
<dbReference type="GO" id="GO:0005886">
    <property type="term" value="C:plasma membrane"/>
    <property type="evidence" value="ECO:0007669"/>
    <property type="project" value="UniProtKB-SubCell"/>
</dbReference>
<comment type="similarity">
    <text evidence="3 9">Belongs to the ATPase epsilon chain family.</text>
</comment>
<comment type="subunit">
    <text evidence="9">F-type ATPases have 2 components, CF(1) - the catalytic core - and CF(0) - the membrane proton channel. CF(1) has five subunits: alpha(3), beta(3), gamma(1), delta(1), epsilon(1). CF(0) has three main subunits: a, b and c.</text>
</comment>
<dbReference type="EMBL" id="RBIE01000001">
    <property type="protein sequence ID" value="RKQ63162.1"/>
    <property type="molecule type" value="Genomic_DNA"/>
</dbReference>
<keyword evidence="13" id="KW-1185">Reference proteome</keyword>
<dbReference type="InterPro" id="IPR001469">
    <property type="entry name" value="ATP_synth_F1_dsu/esu"/>
</dbReference>
<dbReference type="Pfam" id="PF02823">
    <property type="entry name" value="ATP-synt_DE_N"/>
    <property type="match status" value="1"/>
</dbReference>
<dbReference type="InterPro" id="IPR020546">
    <property type="entry name" value="ATP_synth_F1_dsu/esu_N"/>
</dbReference>
<keyword evidence="5 9" id="KW-0406">Ion transport</keyword>
<keyword evidence="9" id="KW-0375">Hydrogen ion transport</keyword>
<accession>A0A420W7A2</accession>
<reference evidence="12 13" key="1">
    <citation type="submission" date="2018-10" db="EMBL/GenBank/DDBJ databases">
        <title>Genomic Encyclopedia of Type Strains, Phase IV (KMG-IV): sequencing the most valuable type-strain genomes for metagenomic binning, comparative biology and taxonomic classification.</title>
        <authorList>
            <person name="Goeker M."/>
        </authorList>
    </citation>
    <scope>NUCLEOTIDE SEQUENCE [LARGE SCALE GENOMIC DNA]</scope>
    <source>
        <strain evidence="12 13">DSM 15521</strain>
    </source>
</reference>